<gene>
    <name evidence="3" type="ORF">SAMN02745180_02911</name>
</gene>
<dbReference type="AlphaFoldDB" id="A0A1M5ZAN6"/>
<dbReference type="RefSeq" id="WP_072745495.1">
    <property type="nucleotide sequence ID" value="NZ_FQXR01000028.1"/>
</dbReference>
<organism evidence="3 4">
    <name type="scientific">Sporanaerobacter acetigenes DSM 13106</name>
    <dbReference type="NCBI Taxonomy" id="1123281"/>
    <lineage>
        <taxon>Bacteria</taxon>
        <taxon>Bacillati</taxon>
        <taxon>Bacillota</taxon>
        <taxon>Tissierellia</taxon>
        <taxon>Tissierellales</taxon>
        <taxon>Sporanaerobacteraceae</taxon>
        <taxon>Sporanaerobacter</taxon>
    </lineage>
</organism>
<dbReference type="PANTHER" id="PTHR43767:SF1">
    <property type="entry name" value="NONRIBOSOMAL PEPTIDE SYNTHASE PES1 (EUROFUNG)-RELATED"/>
    <property type="match status" value="1"/>
</dbReference>
<dbReference type="InterPro" id="IPR045851">
    <property type="entry name" value="AMP-bd_C_sf"/>
</dbReference>
<feature type="domain" description="AMP-binding enzyme C-terminal" evidence="2">
    <location>
        <begin position="419"/>
        <end position="494"/>
    </location>
</feature>
<keyword evidence="4" id="KW-1185">Reference proteome</keyword>
<protein>
    <submittedName>
        <fullName evidence="3">Long-chain acyl-CoA synthetase</fullName>
    </submittedName>
</protein>
<dbReference type="InterPro" id="IPR050237">
    <property type="entry name" value="ATP-dep_AMP-bd_enzyme"/>
</dbReference>
<proteinExistence type="predicted"/>
<dbReference type="SUPFAM" id="SSF56801">
    <property type="entry name" value="Acetyl-CoA synthetase-like"/>
    <property type="match status" value="1"/>
</dbReference>
<feature type="domain" description="AMP-dependent synthetase/ligase" evidence="1">
    <location>
        <begin position="8"/>
        <end position="369"/>
    </location>
</feature>
<evidence type="ECO:0000259" key="1">
    <source>
        <dbReference type="Pfam" id="PF00501"/>
    </source>
</evidence>
<dbReference type="InterPro" id="IPR042099">
    <property type="entry name" value="ANL_N_sf"/>
</dbReference>
<evidence type="ECO:0000313" key="3">
    <source>
        <dbReference type="EMBL" id="SHI21284.1"/>
    </source>
</evidence>
<dbReference type="InterPro" id="IPR025110">
    <property type="entry name" value="AMP-bd_C"/>
</dbReference>
<dbReference type="Proteomes" id="UP000184389">
    <property type="component" value="Unassembled WGS sequence"/>
</dbReference>
<dbReference type="Pfam" id="PF00501">
    <property type="entry name" value="AMP-binding"/>
    <property type="match status" value="1"/>
</dbReference>
<dbReference type="Gene3D" id="3.40.50.12780">
    <property type="entry name" value="N-terminal domain of ligase-like"/>
    <property type="match status" value="1"/>
</dbReference>
<dbReference type="PANTHER" id="PTHR43767">
    <property type="entry name" value="LONG-CHAIN-FATTY-ACID--COA LIGASE"/>
    <property type="match status" value="1"/>
</dbReference>
<name>A0A1M5ZAN6_9FIRM</name>
<evidence type="ECO:0000313" key="4">
    <source>
        <dbReference type="Proteomes" id="UP000184389"/>
    </source>
</evidence>
<dbReference type="Gene3D" id="3.30.300.30">
    <property type="match status" value="1"/>
</dbReference>
<dbReference type="STRING" id="1123281.SAMN02745180_02911"/>
<dbReference type="InterPro" id="IPR000873">
    <property type="entry name" value="AMP-dep_synth/lig_dom"/>
</dbReference>
<dbReference type="OrthoDB" id="9778383at2"/>
<sequence length="509" mass="57848">MNISKILTEASKKYPHKVAIYDEDKEISYENLENDVNKISNNLLKLNVKIGDIICIMLENNLNFIKMYFAISRIGGIIIPINPMCKKQEINYILNNSNARIIIINENKINLMEELLKANPSIKLTIITEKFFSNKYTNINELMQNSIHNYNLDFNFKSNEIAQCIYTSGTTRKPKGVLLSHSNLIFDCSRCVERVKFNDSDKHIAILPFFHSFGIMSTILTPIYSGGSIILISKFNPEAMVSEIKNKRATILSAVPSILNFLLNYIDNKNIKCDFNSLRLIISGGGPLNKQINFEYKKRYNLNIIEGNGPTETSPVSYINPPNHPKMGSVGLPLRDVKIKIVDEKDQKLPIGKVGEICIKGPNVMMGYLNDQESTLEAIKDNWYHTGDLGKIDGDGYIFIVGRKKDLILVGEMNVYPEEIEDCINSHSNVLESAVIGVANNKYGQIPIAFVKVLKKNITNENDILMYCFKRLSNYKCPQKVIFVDDIPKNVMGKIDKKQLFESYKFKLI</sequence>
<evidence type="ECO:0000259" key="2">
    <source>
        <dbReference type="Pfam" id="PF13193"/>
    </source>
</evidence>
<dbReference type="GO" id="GO:0016878">
    <property type="term" value="F:acid-thiol ligase activity"/>
    <property type="evidence" value="ECO:0007669"/>
    <property type="project" value="UniProtKB-ARBA"/>
</dbReference>
<accession>A0A1M5ZAN6</accession>
<reference evidence="3 4" key="1">
    <citation type="submission" date="2016-11" db="EMBL/GenBank/DDBJ databases">
        <authorList>
            <person name="Jaros S."/>
            <person name="Januszkiewicz K."/>
            <person name="Wedrychowicz H."/>
        </authorList>
    </citation>
    <scope>NUCLEOTIDE SEQUENCE [LARGE SCALE GENOMIC DNA]</scope>
    <source>
        <strain evidence="3 4">DSM 13106</strain>
    </source>
</reference>
<dbReference type="Pfam" id="PF13193">
    <property type="entry name" value="AMP-binding_C"/>
    <property type="match status" value="1"/>
</dbReference>
<dbReference type="EMBL" id="FQXR01000028">
    <property type="protein sequence ID" value="SHI21284.1"/>
    <property type="molecule type" value="Genomic_DNA"/>
</dbReference>